<dbReference type="EMBL" id="CP075546">
    <property type="protein sequence ID" value="QVV88151.1"/>
    <property type="molecule type" value="Genomic_DNA"/>
</dbReference>
<dbReference type="InterPro" id="IPR017896">
    <property type="entry name" value="4Fe4S_Fe-S-bd"/>
</dbReference>
<dbReference type="GeneID" id="65098020"/>
<dbReference type="PANTHER" id="PTHR42827">
    <property type="entry name" value="IRON-SULFUR CLUSTER-BINDING PROTEIN-RELATED"/>
    <property type="match status" value="1"/>
</dbReference>
<evidence type="ECO:0000313" key="3">
    <source>
        <dbReference type="Proteomes" id="UP000680656"/>
    </source>
</evidence>
<organism evidence="2 3">
    <name type="scientific">Methanospirillum purgamenti</name>
    <dbReference type="NCBI Taxonomy" id="2834276"/>
    <lineage>
        <taxon>Archaea</taxon>
        <taxon>Methanobacteriati</taxon>
        <taxon>Methanobacteriota</taxon>
        <taxon>Stenosarchaea group</taxon>
        <taxon>Methanomicrobia</taxon>
        <taxon>Methanomicrobiales</taxon>
        <taxon>Methanospirillaceae</taxon>
        <taxon>Methanospirillum</taxon>
    </lineage>
</organism>
<dbReference type="PROSITE" id="PS51379">
    <property type="entry name" value="4FE4S_FER_2"/>
    <property type="match status" value="1"/>
</dbReference>
<dbReference type="Proteomes" id="UP000680656">
    <property type="component" value="Chromosome"/>
</dbReference>
<dbReference type="PROSITE" id="PS00198">
    <property type="entry name" value="4FE4S_FER_1"/>
    <property type="match status" value="1"/>
</dbReference>
<dbReference type="GO" id="GO:0016491">
    <property type="term" value="F:oxidoreductase activity"/>
    <property type="evidence" value="ECO:0007669"/>
    <property type="project" value="UniProtKB-ARBA"/>
</dbReference>
<proteinExistence type="predicted"/>
<protein>
    <submittedName>
        <fullName evidence="2">4Fe-4S binding protein</fullName>
    </submittedName>
</protein>
<name>A0A8E7AZ67_9EURY</name>
<dbReference type="Gene3D" id="3.30.70.20">
    <property type="match status" value="1"/>
</dbReference>
<sequence length="272" mass="30510">MKIRDRIAEYCSSLGISMVGCAHVKRWESPLFEPWIPKQFYPHSIYPEAQTAIVIGLPIHLPSIETAPSIWYREEYKTVNALLDQYSWHLASFLNDLGYPSVSIPRDGYGDIKTLLVQPLAFFSHRHAAVLAGLGTFGRNNMVLTKKWGPRVRFGTVLTGAEMESDPLISSSLCTTCNACIRACPVFALSEDDYPESLTDKAACTNRSADLNKHFLSPCGICIKVCPVGEDRMLYDRTNIRMYEDKANYPGYHRGWDHVRSYGGLLEKPGGP</sequence>
<reference evidence="2 3" key="1">
    <citation type="submission" date="2021-05" db="EMBL/GenBank/DDBJ databases">
        <title>A novel Methanospirillum isolate from a pyrite-forming mixed culture.</title>
        <authorList>
            <person name="Bunk B."/>
            <person name="Sproer C."/>
            <person name="Spring S."/>
            <person name="Pester M."/>
        </authorList>
    </citation>
    <scope>NUCLEOTIDE SEQUENCE [LARGE SCALE GENOMIC DNA]</scope>
    <source>
        <strain evidence="2 3">J.3.6.1-F.2.7.3</strain>
    </source>
</reference>
<accession>A0A8E7AZ67</accession>
<dbReference type="SUPFAM" id="SSF54862">
    <property type="entry name" value="4Fe-4S ferredoxins"/>
    <property type="match status" value="1"/>
</dbReference>
<feature type="domain" description="4Fe-4S ferredoxin-type" evidence="1">
    <location>
        <begin position="165"/>
        <end position="194"/>
    </location>
</feature>
<dbReference type="AlphaFoldDB" id="A0A8E7AZ67"/>
<dbReference type="KEGG" id="mrtj:KHC33_12510"/>
<dbReference type="PANTHER" id="PTHR42827:SF1">
    <property type="entry name" value="IRON-SULFUR CLUSTER-BINDING PROTEIN"/>
    <property type="match status" value="1"/>
</dbReference>
<dbReference type="RefSeq" id="WP_214418968.1">
    <property type="nucleotide sequence ID" value="NZ_CP075546.1"/>
</dbReference>
<dbReference type="InterPro" id="IPR017900">
    <property type="entry name" value="4Fe4S_Fe_S_CS"/>
</dbReference>
<evidence type="ECO:0000259" key="1">
    <source>
        <dbReference type="PROSITE" id="PS51379"/>
    </source>
</evidence>
<evidence type="ECO:0000313" key="2">
    <source>
        <dbReference type="EMBL" id="QVV88151.1"/>
    </source>
</evidence>
<dbReference type="PROSITE" id="PS51257">
    <property type="entry name" value="PROKAR_LIPOPROTEIN"/>
    <property type="match status" value="1"/>
</dbReference>
<keyword evidence="3" id="KW-1185">Reference proteome</keyword>
<dbReference type="Pfam" id="PF00037">
    <property type="entry name" value="Fer4"/>
    <property type="match status" value="1"/>
</dbReference>
<gene>
    <name evidence="2" type="ORF">KHC33_12510</name>
</gene>